<feature type="transmembrane region" description="Helical" evidence="8">
    <location>
        <begin position="150"/>
        <end position="170"/>
    </location>
</feature>
<dbReference type="EMBL" id="QZEY01000001">
    <property type="protein sequence ID" value="RJL35428.1"/>
    <property type="molecule type" value="Genomic_DNA"/>
</dbReference>
<evidence type="ECO:0000313" key="11">
    <source>
        <dbReference type="EMBL" id="RJL35428.1"/>
    </source>
</evidence>
<feature type="domain" description="ABC transporter" evidence="9">
    <location>
        <begin position="383"/>
        <end position="617"/>
    </location>
</feature>
<dbReference type="InterPro" id="IPR039421">
    <property type="entry name" value="Type_1_exporter"/>
</dbReference>
<feature type="transmembrane region" description="Helical" evidence="8">
    <location>
        <begin position="120"/>
        <end position="144"/>
    </location>
</feature>
<dbReference type="PROSITE" id="PS50893">
    <property type="entry name" value="ABC_TRANSPORTER_2"/>
    <property type="match status" value="1"/>
</dbReference>
<evidence type="ECO:0000256" key="6">
    <source>
        <dbReference type="ARBA" id="ARBA00023136"/>
    </source>
</evidence>
<feature type="compositionally biased region" description="Low complexity" evidence="7">
    <location>
        <begin position="337"/>
        <end position="357"/>
    </location>
</feature>
<reference evidence="11 12" key="1">
    <citation type="submission" date="2018-09" db="EMBL/GenBank/DDBJ databases">
        <title>YIM 75507 draft genome.</title>
        <authorList>
            <person name="Tang S."/>
            <person name="Feng Y."/>
        </authorList>
    </citation>
    <scope>NUCLEOTIDE SEQUENCE [LARGE SCALE GENOMIC DNA]</scope>
    <source>
        <strain evidence="11 12">YIM 75507</strain>
    </source>
</reference>
<dbReference type="InterPro" id="IPR036640">
    <property type="entry name" value="ABC1_TM_sf"/>
</dbReference>
<dbReference type="Proteomes" id="UP000265768">
    <property type="component" value="Unassembled WGS sequence"/>
</dbReference>
<proteinExistence type="predicted"/>
<evidence type="ECO:0000259" key="9">
    <source>
        <dbReference type="PROSITE" id="PS50893"/>
    </source>
</evidence>
<dbReference type="InterPro" id="IPR003593">
    <property type="entry name" value="AAA+_ATPase"/>
</dbReference>
<keyword evidence="4 11" id="KW-0067">ATP-binding</keyword>
<dbReference type="PANTHER" id="PTHR43394:SF1">
    <property type="entry name" value="ATP-BINDING CASSETTE SUB-FAMILY B MEMBER 10, MITOCHONDRIAL"/>
    <property type="match status" value="1"/>
</dbReference>
<dbReference type="InterPro" id="IPR027417">
    <property type="entry name" value="P-loop_NTPase"/>
</dbReference>
<dbReference type="Pfam" id="PF00005">
    <property type="entry name" value="ABC_tran"/>
    <property type="match status" value="1"/>
</dbReference>
<keyword evidence="5 8" id="KW-1133">Transmembrane helix</keyword>
<dbReference type="CDD" id="cd03228">
    <property type="entry name" value="ABCC_MRP_Like"/>
    <property type="match status" value="1"/>
</dbReference>
<evidence type="ECO:0000256" key="4">
    <source>
        <dbReference type="ARBA" id="ARBA00022840"/>
    </source>
</evidence>
<keyword evidence="12" id="KW-1185">Reference proteome</keyword>
<dbReference type="PANTHER" id="PTHR43394">
    <property type="entry name" value="ATP-DEPENDENT PERMEASE MDL1, MITOCHONDRIAL"/>
    <property type="match status" value="1"/>
</dbReference>
<accession>A0A3A4BV13</accession>
<feature type="region of interest" description="Disordered" evidence="7">
    <location>
        <begin position="310"/>
        <end position="357"/>
    </location>
</feature>
<feature type="domain" description="ABC transmembrane type-1" evidence="10">
    <location>
        <begin position="51"/>
        <end position="265"/>
    </location>
</feature>
<keyword evidence="2 8" id="KW-0812">Transmembrane</keyword>
<dbReference type="Gene3D" id="3.40.50.300">
    <property type="entry name" value="P-loop containing nucleotide triphosphate hydrolases"/>
    <property type="match status" value="1"/>
</dbReference>
<dbReference type="InterPro" id="IPR003439">
    <property type="entry name" value="ABC_transporter-like_ATP-bd"/>
</dbReference>
<feature type="transmembrane region" description="Helical" evidence="8">
    <location>
        <begin position="12"/>
        <end position="34"/>
    </location>
</feature>
<dbReference type="RefSeq" id="WP_119924400.1">
    <property type="nucleotide sequence ID" value="NZ_QZEY01000001.1"/>
</dbReference>
<evidence type="ECO:0000256" key="8">
    <source>
        <dbReference type="SAM" id="Phobius"/>
    </source>
</evidence>
<dbReference type="PROSITE" id="PS50929">
    <property type="entry name" value="ABC_TM1F"/>
    <property type="match status" value="1"/>
</dbReference>
<dbReference type="PROSITE" id="PS00211">
    <property type="entry name" value="ABC_TRANSPORTER_1"/>
    <property type="match status" value="1"/>
</dbReference>
<feature type="transmembrane region" description="Helical" evidence="8">
    <location>
        <begin position="40"/>
        <end position="60"/>
    </location>
</feature>
<dbReference type="SUPFAM" id="SSF52540">
    <property type="entry name" value="P-loop containing nucleoside triphosphate hydrolases"/>
    <property type="match status" value="1"/>
</dbReference>
<feature type="transmembrane region" description="Helical" evidence="8">
    <location>
        <begin position="268"/>
        <end position="286"/>
    </location>
</feature>
<dbReference type="GO" id="GO:0016887">
    <property type="term" value="F:ATP hydrolysis activity"/>
    <property type="evidence" value="ECO:0007669"/>
    <property type="project" value="InterPro"/>
</dbReference>
<dbReference type="AlphaFoldDB" id="A0A3A4BV13"/>
<evidence type="ECO:0000256" key="3">
    <source>
        <dbReference type="ARBA" id="ARBA00022741"/>
    </source>
</evidence>
<evidence type="ECO:0000256" key="2">
    <source>
        <dbReference type="ARBA" id="ARBA00022692"/>
    </source>
</evidence>
<organism evidence="11 12">
    <name type="scientific">Bailinhaonella thermotolerans</name>
    <dbReference type="NCBI Taxonomy" id="1070861"/>
    <lineage>
        <taxon>Bacteria</taxon>
        <taxon>Bacillati</taxon>
        <taxon>Actinomycetota</taxon>
        <taxon>Actinomycetes</taxon>
        <taxon>Streptosporangiales</taxon>
        <taxon>Streptosporangiaceae</taxon>
        <taxon>Bailinhaonella</taxon>
    </lineage>
</organism>
<feature type="transmembrane region" description="Helical" evidence="8">
    <location>
        <begin position="242"/>
        <end position="262"/>
    </location>
</feature>
<dbReference type="SMART" id="SM00382">
    <property type="entry name" value="AAA"/>
    <property type="match status" value="1"/>
</dbReference>
<feature type="region of interest" description="Disordered" evidence="7">
    <location>
        <begin position="598"/>
        <end position="635"/>
    </location>
</feature>
<protein>
    <submittedName>
        <fullName evidence="11">ABC transporter ATP-binding protein</fullName>
    </submittedName>
</protein>
<comment type="subcellular location">
    <subcellularLocation>
        <location evidence="1">Cell membrane</location>
        <topology evidence="1">Multi-pass membrane protein</topology>
    </subcellularLocation>
</comment>
<dbReference type="SUPFAM" id="SSF90123">
    <property type="entry name" value="ABC transporter transmembrane region"/>
    <property type="match status" value="1"/>
</dbReference>
<keyword evidence="6 8" id="KW-0472">Membrane</keyword>
<evidence type="ECO:0000256" key="5">
    <source>
        <dbReference type="ARBA" id="ARBA00022989"/>
    </source>
</evidence>
<dbReference type="OrthoDB" id="9762778at2"/>
<dbReference type="GO" id="GO:0015421">
    <property type="term" value="F:ABC-type oligopeptide transporter activity"/>
    <property type="evidence" value="ECO:0007669"/>
    <property type="project" value="TreeGrafter"/>
</dbReference>
<sequence length="635" mass="64854">MIRRLAAFARPFSAWLAASAALRVLHLALGIAILTVAARALAAGADAVATAGTIVVLAAAKGTAHYGEQYLGHRVAFTVLARLRTDFFDALARQAPGVLHRHRSGDLAARATADVNRVEVFYAHTIAPALAAVVVALGSAGYLAAAAHPALAVISLAGAAVSGLAVPLLGRRPVRQAARRRQETRGLIAAHVADTVGGLRDLALLGAAGRWERRLGALEERAAGDTRALAARLAIRRAANTAVLAATVSAVAVAGACLWRDGQLDRQSWWAAIAVTLAMAPALTAVEAFAGESGTTVAAARRIFEIIDVPRPRVPPPPAPAPPGPSGSAPPRPAPPARAATTGPATTTGPTIIGPTIIGPTVIGPTVTGAASPAAAERRAAAVSARGVGFAYPGSPPVLAGVDLDLPPGSTTAVLGATGSGKSSLGYLLAAVLTPTHGTITLDGADLRDLPEDLIRRRVALADQRPFVFSDTIAGNLRLADPGADEDLLWHVLETVDLAEAVRALPGRLRTRLAEHGADLSGGELQRLSLAQALLRRPALLICDEVTGQLDAATEARLLDRLRRDSAGRTTVWITHRPATLRAVDQVVVLDAGRVTTPAGPRLSRAGAARPGLSPAGSPGPASLGDTPGPRGPAG</sequence>
<feature type="compositionally biased region" description="Low complexity" evidence="7">
    <location>
        <begin position="605"/>
        <end position="625"/>
    </location>
</feature>
<dbReference type="GO" id="GO:0005886">
    <property type="term" value="C:plasma membrane"/>
    <property type="evidence" value="ECO:0007669"/>
    <property type="project" value="UniProtKB-SubCell"/>
</dbReference>
<name>A0A3A4BV13_9ACTN</name>
<dbReference type="InterPro" id="IPR017871">
    <property type="entry name" value="ABC_transporter-like_CS"/>
</dbReference>
<evidence type="ECO:0000259" key="10">
    <source>
        <dbReference type="PROSITE" id="PS50929"/>
    </source>
</evidence>
<comment type="caution">
    <text evidence="11">The sequence shown here is derived from an EMBL/GenBank/DDBJ whole genome shotgun (WGS) entry which is preliminary data.</text>
</comment>
<dbReference type="InterPro" id="IPR011527">
    <property type="entry name" value="ABC1_TM_dom"/>
</dbReference>
<keyword evidence="3" id="KW-0547">Nucleotide-binding</keyword>
<evidence type="ECO:0000256" key="7">
    <source>
        <dbReference type="SAM" id="MobiDB-lite"/>
    </source>
</evidence>
<gene>
    <name evidence="11" type="ORF">D5H75_01025</name>
</gene>
<dbReference type="Pfam" id="PF00664">
    <property type="entry name" value="ABC_membrane"/>
    <property type="match status" value="1"/>
</dbReference>
<dbReference type="GO" id="GO:0005524">
    <property type="term" value="F:ATP binding"/>
    <property type="evidence" value="ECO:0007669"/>
    <property type="project" value="UniProtKB-KW"/>
</dbReference>
<evidence type="ECO:0000256" key="1">
    <source>
        <dbReference type="ARBA" id="ARBA00004651"/>
    </source>
</evidence>
<feature type="compositionally biased region" description="Pro residues" evidence="7">
    <location>
        <begin position="312"/>
        <end position="336"/>
    </location>
</feature>
<dbReference type="Gene3D" id="1.20.1560.10">
    <property type="entry name" value="ABC transporter type 1, transmembrane domain"/>
    <property type="match status" value="1"/>
</dbReference>
<evidence type="ECO:0000313" key="12">
    <source>
        <dbReference type="Proteomes" id="UP000265768"/>
    </source>
</evidence>